<dbReference type="PANTHER" id="PTHR24220">
    <property type="entry name" value="IMPORT ATP-BINDING PROTEIN"/>
    <property type="match status" value="1"/>
</dbReference>
<proteinExistence type="predicted"/>
<dbReference type="CDD" id="cd03255">
    <property type="entry name" value="ABC_MJ0796_LolCDE_FtsE"/>
    <property type="match status" value="1"/>
</dbReference>
<dbReference type="GO" id="GO:0005524">
    <property type="term" value="F:ATP binding"/>
    <property type="evidence" value="ECO:0007669"/>
    <property type="project" value="UniProtKB-KW"/>
</dbReference>
<dbReference type="InterPro" id="IPR017871">
    <property type="entry name" value="ABC_transporter-like_CS"/>
</dbReference>
<keyword evidence="3 6" id="KW-0067">ATP-binding</keyword>
<accession>A0ABU2NDQ4</accession>
<evidence type="ECO:0000259" key="5">
    <source>
        <dbReference type="PROSITE" id="PS50893"/>
    </source>
</evidence>
<dbReference type="Proteomes" id="UP001183202">
    <property type="component" value="Unassembled WGS sequence"/>
</dbReference>
<feature type="compositionally biased region" description="Acidic residues" evidence="4">
    <location>
        <begin position="241"/>
        <end position="250"/>
    </location>
</feature>
<dbReference type="SMART" id="SM00382">
    <property type="entry name" value="AAA"/>
    <property type="match status" value="1"/>
</dbReference>
<dbReference type="InterPro" id="IPR015854">
    <property type="entry name" value="ABC_transpr_LolD-like"/>
</dbReference>
<dbReference type="Gene3D" id="3.40.50.300">
    <property type="entry name" value="P-loop containing nucleotide triphosphate hydrolases"/>
    <property type="match status" value="1"/>
</dbReference>
<dbReference type="PROSITE" id="PS50893">
    <property type="entry name" value="ABC_TRANSPORTER_2"/>
    <property type="match status" value="1"/>
</dbReference>
<gene>
    <name evidence="6" type="ORF">RM445_21350</name>
</gene>
<keyword evidence="1" id="KW-0813">Transport</keyword>
<dbReference type="SUPFAM" id="SSF52540">
    <property type="entry name" value="P-loop containing nucleoside triphosphate hydrolases"/>
    <property type="match status" value="1"/>
</dbReference>
<dbReference type="EMBL" id="JAVREJ010000016">
    <property type="protein sequence ID" value="MDT0352080.1"/>
    <property type="molecule type" value="Genomic_DNA"/>
</dbReference>
<evidence type="ECO:0000256" key="1">
    <source>
        <dbReference type="ARBA" id="ARBA00022448"/>
    </source>
</evidence>
<name>A0ABU2NDQ4_9PSEU</name>
<sequence length="296" mass="31091">MVDHPPPDPGVPHLVVRGLRKTYGAPPVRALRGADLTVRAGEFVALMGPSGSGKSTLLHLVAGLDRADEGTVALAGVRTEELNSTKLARLRRRHVGLVFQFFHLIEHLSALENVALAALIAGCRPTEATARARDLLDTLGLLDRAAERPGALSGGQRQRVAIARALANQPTLLLADEPTGALDSAGAAEVLDLFRRLHAAGQTILMVTHNREVAAGAERVVRMRDGCVVDSVVDSGKDSVVDGESDDAGEPVDPLVAPSGPLWVDALTGRRTRLRPRTDAGDADPGGAQRYVGSGP</sequence>
<evidence type="ECO:0000313" key="7">
    <source>
        <dbReference type="Proteomes" id="UP001183202"/>
    </source>
</evidence>
<reference evidence="7" key="1">
    <citation type="submission" date="2023-07" db="EMBL/GenBank/DDBJ databases">
        <title>30 novel species of actinomycetes from the DSMZ collection.</title>
        <authorList>
            <person name="Nouioui I."/>
        </authorList>
    </citation>
    <scope>NUCLEOTIDE SEQUENCE [LARGE SCALE GENOMIC DNA]</scope>
    <source>
        <strain evidence="7">DSM 45834</strain>
    </source>
</reference>
<organism evidence="6 7">
    <name type="scientific">Pseudonocardia charpentierae</name>
    <dbReference type="NCBI Taxonomy" id="3075545"/>
    <lineage>
        <taxon>Bacteria</taxon>
        <taxon>Bacillati</taxon>
        <taxon>Actinomycetota</taxon>
        <taxon>Actinomycetes</taxon>
        <taxon>Pseudonocardiales</taxon>
        <taxon>Pseudonocardiaceae</taxon>
        <taxon>Pseudonocardia</taxon>
    </lineage>
</organism>
<dbReference type="PROSITE" id="PS00211">
    <property type="entry name" value="ABC_TRANSPORTER_1"/>
    <property type="match status" value="1"/>
</dbReference>
<evidence type="ECO:0000256" key="2">
    <source>
        <dbReference type="ARBA" id="ARBA00022741"/>
    </source>
</evidence>
<protein>
    <submittedName>
        <fullName evidence="6">ABC transporter ATP-binding protein</fullName>
    </submittedName>
</protein>
<comment type="caution">
    <text evidence="6">The sequence shown here is derived from an EMBL/GenBank/DDBJ whole genome shotgun (WGS) entry which is preliminary data.</text>
</comment>
<dbReference type="Pfam" id="PF00005">
    <property type="entry name" value="ABC_tran"/>
    <property type="match status" value="1"/>
</dbReference>
<dbReference type="RefSeq" id="WP_311558585.1">
    <property type="nucleotide sequence ID" value="NZ_JAVREJ010000016.1"/>
</dbReference>
<dbReference type="InterPro" id="IPR003593">
    <property type="entry name" value="AAA+_ATPase"/>
</dbReference>
<dbReference type="InterPro" id="IPR017911">
    <property type="entry name" value="MacB-like_ATP-bd"/>
</dbReference>
<evidence type="ECO:0000313" key="6">
    <source>
        <dbReference type="EMBL" id="MDT0352080.1"/>
    </source>
</evidence>
<feature type="region of interest" description="Disordered" evidence="4">
    <location>
        <begin position="235"/>
        <end position="296"/>
    </location>
</feature>
<dbReference type="InterPro" id="IPR003439">
    <property type="entry name" value="ABC_transporter-like_ATP-bd"/>
</dbReference>
<evidence type="ECO:0000256" key="3">
    <source>
        <dbReference type="ARBA" id="ARBA00022840"/>
    </source>
</evidence>
<dbReference type="InterPro" id="IPR027417">
    <property type="entry name" value="P-loop_NTPase"/>
</dbReference>
<keyword evidence="2" id="KW-0547">Nucleotide-binding</keyword>
<evidence type="ECO:0000256" key="4">
    <source>
        <dbReference type="SAM" id="MobiDB-lite"/>
    </source>
</evidence>
<dbReference type="PANTHER" id="PTHR24220:SF86">
    <property type="entry name" value="ABC TRANSPORTER ABCH.1"/>
    <property type="match status" value="1"/>
</dbReference>
<keyword evidence="7" id="KW-1185">Reference proteome</keyword>
<feature type="domain" description="ABC transporter" evidence="5">
    <location>
        <begin position="14"/>
        <end position="250"/>
    </location>
</feature>